<dbReference type="PANTHER" id="PTHR45674:SF4">
    <property type="entry name" value="DNA LIGASE 1"/>
    <property type="match status" value="1"/>
</dbReference>
<name>A0A7R9DZZ6_9NEOP</name>
<organism evidence="18">
    <name type="scientific">Timema monikensis</name>
    <dbReference type="NCBI Taxonomy" id="170555"/>
    <lineage>
        <taxon>Eukaryota</taxon>
        <taxon>Metazoa</taxon>
        <taxon>Ecdysozoa</taxon>
        <taxon>Arthropoda</taxon>
        <taxon>Hexapoda</taxon>
        <taxon>Insecta</taxon>
        <taxon>Pterygota</taxon>
        <taxon>Neoptera</taxon>
        <taxon>Polyneoptera</taxon>
        <taxon>Phasmatodea</taxon>
        <taxon>Timematodea</taxon>
        <taxon>Timematoidea</taxon>
        <taxon>Timematidae</taxon>
        <taxon>Timema</taxon>
    </lineage>
</organism>
<evidence type="ECO:0000256" key="4">
    <source>
        <dbReference type="ARBA" id="ARBA00022618"/>
    </source>
</evidence>
<dbReference type="InterPro" id="IPR016059">
    <property type="entry name" value="DNA_ligase_ATP-dep_CS"/>
</dbReference>
<dbReference type="InterPro" id="IPR036599">
    <property type="entry name" value="DNA_ligase_N_sf"/>
</dbReference>
<evidence type="ECO:0000256" key="9">
    <source>
        <dbReference type="ARBA" id="ARBA00023172"/>
    </source>
</evidence>
<accession>A0A7R9DZZ6</accession>
<dbReference type="SUPFAM" id="SSF117018">
    <property type="entry name" value="ATP-dependent DNA ligase DNA-binding domain"/>
    <property type="match status" value="1"/>
</dbReference>
<evidence type="ECO:0000256" key="14">
    <source>
        <dbReference type="ARBA" id="ARBA00041666"/>
    </source>
</evidence>
<evidence type="ECO:0000256" key="15">
    <source>
        <dbReference type="RuleBase" id="RU004196"/>
    </source>
</evidence>
<dbReference type="EC" id="6.5.1.1" evidence="2"/>
<dbReference type="Gene3D" id="1.10.3260.10">
    <property type="entry name" value="DNA ligase, ATP-dependent, N-terminal domain"/>
    <property type="match status" value="1"/>
</dbReference>
<dbReference type="Pfam" id="PF01068">
    <property type="entry name" value="DNA_ligase_A_M"/>
    <property type="match status" value="1"/>
</dbReference>
<dbReference type="SUPFAM" id="SSF50249">
    <property type="entry name" value="Nucleic acid-binding proteins"/>
    <property type="match status" value="2"/>
</dbReference>
<evidence type="ECO:0000313" key="18">
    <source>
        <dbReference type="EMBL" id="CAD7423744.1"/>
    </source>
</evidence>
<comment type="catalytic activity">
    <reaction evidence="12">
        <text>ATP + (deoxyribonucleotide)n-3'-hydroxyl + 5'-phospho-(deoxyribonucleotide)m = (deoxyribonucleotide)n+m + AMP + diphosphate.</text>
        <dbReference type="EC" id="6.5.1.1"/>
    </reaction>
</comment>
<dbReference type="PROSITE" id="PS50160">
    <property type="entry name" value="DNA_LIGASE_A3"/>
    <property type="match status" value="1"/>
</dbReference>
<evidence type="ECO:0000256" key="6">
    <source>
        <dbReference type="ARBA" id="ARBA00022741"/>
    </source>
</evidence>
<dbReference type="GO" id="GO:0006281">
    <property type="term" value="P:DNA repair"/>
    <property type="evidence" value="ECO:0007669"/>
    <property type="project" value="UniProtKB-KW"/>
</dbReference>
<dbReference type="GO" id="GO:0006310">
    <property type="term" value="P:DNA recombination"/>
    <property type="evidence" value="ECO:0007669"/>
    <property type="project" value="UniProtKB-KW"/>
</dbReference>
<protein>
    <recommendedName>
        <fullName evidence="13">DNA ligase 1</fullName>
        <ecNumber evidence="2">6.5.1.1</ecNumber>
    </recommendedName>
    <alternativeName>
        <fullName evidence="14">DNA ligase I</fullName>
    </alternativeName>
</protein>
<comment type="similarity">
    <text evidence="1 15">Belongs to the ATP-dependent DNA ligase family.</text>
</comment>
<dbReference type="CDD" id="cd07969">
    <property type="entry name" value="OBF_DNA_ligase_I"/>
    <property type="match status" value="1"/>
</dbReference>
<dbReference type="Pfam" id="PF04675">
    <property type="entry name" value="DNA_ligase_A_N"/>
    <property type="match status" value="1"/>
</dbReference>
<dbReference type="GO" id="GO:0003677">
    <property type="term" value="F:DNA binding"/>
    <property type="evidence" value="ECO:0007669"/>
    <property type="project" value="InterPro"/>
</dbReference>
<dbReference type="GO" id="GO:0071897">
    <property type="term" value="P:DNA biosynthetic process"/>
    <property type="evidence" value="ECO:0007669"/>
    <property type="project" value="InterPro"/>
</dbReference>
<evidence type="ECO:0000256" key="16">
    <source>
        <dbReference type="SAM" id="MobiDB-lite"/>
    </source>
</evidence>
<dbReference type="InterPro" id="IPR012308">
    <property type="entry name" value="DNA_ligase_ATP-dep_N"/>
</dbReference>
<proteinExistence type="inferred from homology"/>
<dbReference type="GO" id="GO:0051301">
    <property type="term" value="P:cell division"/>
    <property type="evidence" value="ECO:0007669"/>
    <property type="project" value="UniProtKB-KW"/>
</dbReference>
<dbReference type="PANTHER" id="PTHR45674">
    <property type="entry name" value="DNA LIGASE 1/3 FAMILY MEMBER"/>
    <property type="match status" value="1"/>
</dbReference>
<sequence>MLPMFYSNRLCLRSISRLSCKIVKVFHDDVSLCSPSARDGSCGEDSPIKTRVLTKRRRIASDSDEETDKVPVKNCETSVGKKLAKFKADVSESTISSPPAPRQSPKKEAVTESTTDKSQGKVKQSCLEYNPDKGSYDPTQDASWRHGDKVPYSALARTLEKIENVSARLKMIEILSNYFRSVIVLSPDDLLASIYLCLNKLAPAYEGIELGIAETTLIRTIAQSTGRSVAQVKSDVADTGDIGIVAEQSRGNQRMMFQPARLTVRAVFDKLLEIATLEGKAALALACATTPPEQSYPPGVLNAAKGVPAETFKTRLDELALIIKTTYWKDFPKLQSCNSTHQAFRGPIRGCQEELEEKVTQFVREKLNEVKSDVVFCQDVTESDIKVQVCVYMFDLMYLNGESLVRRPLSDRRRLLREHFVPVEEEFQLAISIDTTTMEEVQDFLEESVKGNCEGLMVKTLEADATYEIAKRSRNWLKLKKDYLEGVGDTLDLVVLGAYLGRGKRVGTYGGFLLACYDQDSEEYQSICKIGTGFTDDDLVKHTQVLKECVIPQPRPYYRYDLSHEPDHWFDASQVWEVKCADLSLSPVHRAAIGIVSTLNFMANKQIKVFLKLENLALNHSHWRERGPQGCLDLFIAIVCVLLLQVDHEKGISLRFPRFLRVRDDKSAEEATSATQVAEMYTNQDQVKNQGLGSTKVTEEDFY</sequence>
<evidence type="ECO:0000256" key="3">
    <source>
        <dbReference type="ARBA" id="ARBA00022598"/>
    </source>
</evidence>
<dbReference type="Gene3D" id="2.40.50.140">
    <property type="entry name" value="Nucleic acid-binding proteins"/>
    <property type="match status" value="1"/>
</dbReference>
<evidence type="ECO:0000256" key="2">
    <source>
        <dbReference type="ARBA" id="ARBA00012727"/>
    </source>
</evidence>
<keyword evidence="5" id="KW-0235">DNA replication</keyword>
<dbReference type="PROSITE" id="PS00333">
    <property type="entry name" value="DNA_LIGASE_A2"/>
    <property type="match status" value="1"/>
</dbReference>
<evidence type="ECO:0000256" key="10">
    <source>
        <dbReference type="ARBA" id="ARBA00023204"/>
    </source>
</evidence>
<gene>
    <name evidence="18" type="ORF">TMSB3V08_LOCUS719</name>
</gene>
<dbReference type="InterPro" id="IPR000977">
    <property type="entry name" value="DNA_ligase_ATP-dep"/>
</dbReference>
<dbReference type="InterPro" id="IPR012310">
    <property type="entry name" value="DNA_ligase_ATP-dep_cent"/>
</dbReference>
<keyword evidence="7" id="KW-0227">DNA damage</keyword>
<dbReference type="GO" id="GO:0005634">
    <property type="term" value="C:nucleus"/>
    <property type="evidence" value="ECO:0007669"/>
    <property type="project" value="TreeGrafter"/>
</dbReference>
<keyword evidence="11" id="KW-0131">Cell cycle</keyword>
<reference evidence="18" key="1">
    <citation type="submission" date="2020-11" db="EMBL/GenBank/DDBJ databases">
        <authorList>
            <person name="Tran Van P."/>
        </authorList>
    </citation>
    <scope>NUCLEOTIDE SEQUENCE</scope>
</reference>
<dbReference type="InterPro" id="IPR012340">
    <property type="entry name" value="NA-bd_OB-fold"/>
</dbReference>
<dbReference type="GO" id="GO:0005524">
    <property type="term" value="F:ATP binding"/>
    <property type="evidence" value="ECO:0007669"/>
    <property type="project" value="UniProtKB-KW"/>
</dbReference>
<evidence type="ECO:0000256" key="11">
    <source>
        <dbReference type="ARBA" id="ARBA00023306"/>
    </source>
</evidence>
<dbReference type="GO" id="GO:1903461">
    <property type="term" value="P:Okazaki fragment processing involved in mitotic DNA replication"/>
    <property type="evidence" value="ECO:0007669"/>
    <property type="project" value="TreeGrafter"/>
</dbReference>
<dbReference type="InterPro" id="IPR012309">
    <property type="entry name" value="DNA_ligase_ATP-dep_C"/>
</dbReference>
<dbReference type="Pfam" id="PF04679">
    <property type="entry name" value="DNA_ligase_A_C"/>
    <property type="match status" value="1"/>
</dbReference>
<feature type="region of interest" description="Disordered" evidence="16">
    <location>
        <begin position="90"/>
        <end position="144"/>
    </location>
</feature>
<evidence type="ECO:0000256" key="1">
    <source>
        <dbReference type="ARBA" id="ARBA00007572"/>
    </source>
</evidence>
<keyword evidence="9" id="KW-0233">DNA recombination</keyword>
<dbReference type="FunFam" id="2.40.50.140:FF:000062">
    <property type="entry name" value="DNA ligase"/>
    <property type="match status" value="1"/>
</dbReference>
<keyword evidence="8" id="KW-0067">ATP-binding</keyword>
<dbReference type="GO" id="GO:0003910">
    <property type="term" value="F:DNA ligase (ATP) activity"/>
    <property type="evidence" value="ECO:0007669"/>
    <property type="project" value="UniProtKB-EC"/>
</dbReference>
<keyword evidence="10" id="KW-0234">DNA repair</keyword>
<evidence type="ECO:0000256" key="8">
    <source>
        <dbReference type="ARBA" id="ARBA00022840"/>
    </source>
</evidence>
<dbReference type="Gene3D" id="3.30.1490.70">
    <property type="match status" value="1"/>
</dbReference>
<dbReference type="SUPFAM" id="SSF56091">
    <property type="entry name" value="DNA ligase/mRNA capping enzyme, catalytic domain"/>
    <property type="match status" value="1"/>
</dbReference>
<evidence type="ECO:0000256" key="5">
    <source>
        <dbReference type="ARBA" id="ARBA00022705"/>
    </source>
</evidence>
<dbReference type="InterPro" id="IPR050191">
    <property type="entry name" value="ATP-dep_DNA_ligase"/>
</dbReference>
<evidence type="ECO:0000256" key="7">
    <source>
        <dbReference type="ARBA" id="ARBA00022763"/>
    </source>
</evidence>
<keyword evidence="6" id="KW-0547">Nucleotide-binding</keyword>
<dbReference type="AlphaFoldDB" id="A0A7R9DZZ6"/>
<dbReference type="NCBIfam" id="TIGR00574">
    <property type="entry name" value="dnl1"/>
    <property type="match status" value="1"/>
</dbReference>
<dbReference type="Gene3D" id="3.30.470.30">
    <property type="entry name" value="DNA ligase/mRNA capping enzyme"/>
    <property type="match status" value="1"/>
</dbReference>
<dbReference type="EMBL" id="OB792705">
    <property type="protein sequence ID" value="CAD7423744.1"/>
    <property type="molecule type" value="Genomic_DNA"/>
</dbReference>
<evidence type="ECO:0000256" key="13">
    <source>
        <dbReference type="ARBA" id="ARBA00041131"/>
    </source>
</evidence>
<keyword evidence="3" id="KW-0436">Ligase</keyword>
<feature type="compositionally biased region" description="Basic and acidic residues" evidence="16">
    <location>
        <begin position="105"/>
        <end position="119"/>
    </location>
</feature>
<dbReference type="GO" id="GO:0005739">
    <property type="term" value="C:mitochondrion"/>
    <property type="evidence" value="ECO:0007669"/>
    <property type="project" value="TreeGrafter"/>
</dbReference>
<evidence type="ECO:0000259" key="17">
    <source>
        <dbReference type="PROSITE" id="PS50160"/>
    </source>
</evidence>
<evidence type="ECO:0000256" key="12">
    <source>
        <dbReference type="ARBA" id="ARBA00034003"/>
    </source>
</evidence>
<feature type="domain" description="ATP-dependent DNA ligase family profile" evidence="17">
    <location>
        <begin position="382"/>
        <end position="518"/>
    </location>
</feature>
<keyword evidence="4" id="KW-0132">Cell division</keyword>